<feature type="transmembrane region" description="Helical" evidence="1">
    <location>
        <begin position="151"/>
        <end position="171"/>
    </location>
</feature>
<keyword evidence="1" id="KW-1133">Transmembrane helix</keyword>
<protein>
    <submittedName>
        <fullName evidence="2">Uncharacterized protein</fullName>
    </submittedName>
</protein>
<feature type="transmembrane region" description="Helical" evidence="1">
    <location>
        <begin position="183"/>
        <end position="203"/>
    </location>
</feature>
<sequence>MEQNYNVITNLFIGITYLFSIILIIDELYNIGFFTFNYTYQYNYGTFTSKFNNLQTIECETSRFNVYNNINFLYKDIFNKSYFNNLLLIVATLITILCSVAYAVYFYFKFIIEQPLECSFDIETDLSFIKQILKCLCDECHKLIPNCTSNYFVVFVLLIIIPLSYIFKTLFNINFTPNSNNGLFQFIYICIFILLIFYYSFNLFNRKTEDKYKDLIVHSLFTIIFISSGYIYKYIYSKYNNINLNTSNDTTTIYDIYKQTPPIKPKPIQKPLYKGSDLISSFKYDENSKEPDYKIKKTIVDDYYKSIKNYDTDMKNYNIRYNAYNNSLTSTKLGDKTNYFDITIKILGLNNYMHIYLIILMIISLIIYNIYKDDISYVCFIYALTLLIALTIMNSILYYNTYINKYLIYEPMAHYKNDITNANTSLNIELNPSSGLVFYNKLINNDKSSLTEINSGIKDGKEILEDIKKLKDIKYYTYDNTSNINKDITDYNNFGLNSATSLTVDNTQINNAVFLYKKVNITLAIADFVPVDDPILYLIENCISHINSTSGNIKIEPIKKFTFKYSKIDIKLVINMTNYYRYFYYKAHQYKLIFSKMTEMFKNENLITINNLKDIINRIISLLEPYNENDLDKNTYMINIINTTINGLIFNFDNAFLTKLKNNINQINNNIIKHIDIAELNLSITADQYIPIINNALEDDVSTYINEKVSVPYVYSNAQKKYKITNTKDIEILKETTTYYELPIKIIDDNDEYYLELIASKIMVYIKYNIQSPDAYTNYNIKSKFKTGNQIKAFTYTDNIIIFNSDVFTIFTADYSIPFIFYKNASNTSKINKLKNIILAVLFNSICNIQYKFTIQSFLDKIKNQETITAAAGETHAKYDRENNYFTTDKEITINYIDKFTSGFITENYKIDTSNLLVASPIDETQKAISITFIILIFNAYYVSNKDIKKNINANIFNLINNNNDITDTNSIIEIIKLITKQEYFLEKNINKDEKNIDEDIYKLYNNNKSIINLIIILFENLFTIIKKEITTNIPTLCYDSTVSLTTIENVLLSYIGSISNTPNASAGHYNTITLDKTINNISPEAKSNSNINTFIINYFNIVIFLLDNLKLNTNTAEIDMITTNYNFYNRDDNIKNIIQKQLIINCDYYSKYNNMDSKQLSYFKINADNVNYNFPILMIIFLIILGEPIFIKS</sequence>
<proteinExistence type="predicted"/>
<keyword evidence="1" id="KW-0812">Transmembrane</keyword>
<evidence type="ECO:0000256" key="1">
    <source>
        <dbReference type="SAM" id="Phobius"/>
    </source>
</evidence>
<feature type="transmembrane region" description="Helical" evidence="1">
    <location>
        <begin position="353"/>
        <end position="371"/>
    </location>
</feature>
<keyword evidence="1" id="KW-0472">Membrane</keyword>
<dbReference type="EMBL" id="MN738902">
    <property type="protein sequence ID" value="QHT30561.1"/>
    <property type="molecule type" value="Genomic_DNA"/>
</dbReference>
<name>A0A6C0EPG3_9ZZZZ</name>
<feature type="transmembrane region" description="Helical" evidence="1">
    <location>
        <begin position="378"/>
        <end position="399"/>
    </location>
</feature>
<reference evidence="2" key="1">
    <citation type="journal article" date="2020" name="Nature">
        <title>Giant virus diversity and host interactions through global metagenomics.</title>
        <authorList>
            <person name="Schulz F."/>
            <person name="Roux S."/>
            <person name="Paez-Espino D."/>
            <person name="Jungbluth S."/>
            <person name="Walsh D.A."/>
            <person name="Denef V.J."/>
            <person name="McMahon K.D."/>
            <person name="Konstantinidis K.T."/>
            <person name="Eloe-Fadrosh E.A."/>
            <person name="Kyrpides N.C."/>
            <person name="Woyke T."/>
        </authorList>
    </citation>
    <scope>NUCLEOTIDE SEQUENCE</scope>
    <source>
        <strain evidence="2">GVMAG-M-3300009151-35</strain>
    </source>
</reference>
<feature type="transmembrane region" description="Helical" evidence="1">
    <location>
        <begin position="86"/>
        <end position="108"/>
    </location>
</feature>
<feature type="transmembrane region" description="Helical" evidence="1">
    <location>
        <begin position="215"/>
        <end position="235"/>
    </location>
</feature>
<evidence type="ECO:0000313" key="2">
    <source>
        <dbReference type="EMBL" id="QHT30561.1"/>
    </source>
</evidence>
<dbReference type="AlphaFoldDB" id="A0A6C0EPG3"/>
<accession>A0A6C0EPG3</accession>
<organism evidence="2">
    <name type="scientific">viral metagenome</name>
    <dbReference type="NCBI Taxonomy" id="1070528"/>
    <lineage>
        <taxon>unclassified sequences</taxon>
        <taxon>metagenomes</taxon>
        <taxon>organismal metagenomes</taxon>
    </lineage>
</organism>
<feature type="transmembrane region" description="Helical" evidence="1">
    <location>
        <begin position="7"/>
        <end position="25"/>
    </location>
</feature>
<feature type="transmembrane region" description="Helical" evidence="1">
    <location>
        <begin position="1173"/>
        <end position="1192"/>
    </location>
</feature>